<keyword evidence="2" id="KW-1185">Reference proteome</keyword>
<evidence type="ECO:0000313" key="2">
    <source>
        <dbReference type="Proteomes" id="UP000266016"/>
    </source>
</evidence>
<proteinExistence type="predicted"/>
<dbReference type="AlphaFoldDB" id="A0A398B0H0"/>
<dbReference type="EMBL" id="QWVS01000048">
    <property type="protein sequence ID" value="RID82408.1"/>
    <property type="molecule type" value="Genomic_DNA"/>
</dbReference>
<accession>A0A398B0H0</accession>
<reference evidence="1 2" key="1">
    <citation type="submission" date="2018-08" db="EMBL/GenBank/DDBJ databases">
        <title>Bacillus jemisoniae sp. nov., Bacillus chryseoplanitiae sp. nov., Bacillus resnikiae sp. nov., and Bacillus frankliniae sp. nov., isolated from Viking spacecraft and associated surfaces.</title>
        <authorList>
            <person name="Seuylemezian A."/>
            <person name="Vaishampayan P."/>
        </authorList>
    </citation>
    <scope>NUCLEOTIDE SEQUENCE [LARGE SCALE GENOMIC DNA]</scope>
    <source>
        <strain evidence="1 2">MA001</strain>
    </source>
</reference>
<evidence type="ECO:0000313" key="1">
    <source>
        <dbReference type="EMBL" id="RID82408.1"/>
    </source>
</evidence>
<organism evidence="1 2">
    <name type="scientific">Peribacillus asahii</name>
    <dbReference type="NCBI Taxonomy" id="228899"/>
    <lineage>
        <taxon>Bacteria</taxon>
        <taxon>Bacillati</taxon>
        <taxon>Bacillota</taxon>
        <taxon>Bacilli</taxon>
        <taxon>Bacillales</taxon>
        <taxon>Bacillaceae</taxon>
        <taxon>Peribacillus</taxon>
    </lineage>
</organism>
<comment type="caution">
    <text evidence="1">The sequence shown here is derived from an EMBL/GenBank/DDBJ whole genome shotgun (WGS) entry which is preliminary data.</text>
</comment>
<dbReference type="Proteomes" id="UP000266016">
    <property type="component" value="Unassembled WGS sequence"/>
</dbReference>
<name>A0A398B0H0_9BACI</name>
<gene>
    <name evidence="1" type="ORF">D1953_18160</name>
</gene>
<protein>
    <submittedName>
        <fullName evidence="1">Uncharacterized protein</fullName>
    </submittedName>
</protein>
<sequence length="77" mass="9385">MTVLFGTVEYFEQEVLRYLSVNQMGRWTKEDEISLVYSKLEDEILYDFICHEKLRIEYLKNLTFACNKLKIDNYQYV</sequence>